<evidence type="ECO:0000256" key="1">
    <source>
        <dbReference type="SAM" id="MobiDB-lite"/>
    </source>
</evidence>
<feature type="region of interest" description="Disordered" evidence="1">
    <location>
        <begin position="220"/>
        <end position="272"/>
    </location>
</feature>
<organism evidence="2 3">
    <name type="scientific">Phytophthora cactorum</name>
    <dbReference type="NCBI Taxonomy" id="29920"/>
    <lineage>
        <taxon>Eukaryota</taxon>
        <taxon>Sar</taxon>
        <taxon>Stramenopiles</taxon>
        <taxon>Oomycota</taxon>
        <taxon>Peronosporomycetes</taxon>
        <taxon>Peronosporales</taxon>
        <taxon>Peronosporaceae</taxon>
        <taxon>Phytophthora</taxon>
    </lineage>
</organism>
<proteinExistence type="predicted"/>
<dbReference type="Proteomes" id="UP000251314">
    <property type="component" value="Unassembled WGS sequence"/>
</dbReference>
<dbReference type="VEuPathDB" id="FungiDB:PC110_g11635"/>
<dbReference type="EMBL" id="MJFZ01000296">
    <property type="protein sequence ID" value="RAW32025.1"/>
    <property type="molecule type" value="Genomic_DNA"/>
</dbReference>
<dbReference type="OrthoDB" id="10538614at2759"/>
<comment type="caution">
    <text evidence="2">The sequence shown here is derived from an EMBL/GenBank/DDBJ whole genome shotgun (WGS) entry which is preliminary data.</text>
</comment>
<protein>
    <submittedName>
        <fullName evidence="2">Uncharacterized protein</fullName>
    </submittedName>
</protein>
<evidence type="ECO:0000313" key="3">
    <source>
        <dbReference type="Proteomes" id="UP000251314"/>
    </source>
</evidence>
<reference evidence="2 3" key="1">
    <citation type="submission" date="2018-01" db="EMBL/GenBank/DDBJ databases">
        <title>Draft genome of the strawberry crown rot pathogen Phytophthora cactorum.</title>
        <authorList>
            <person name="Armitage A.D."/>
            <person name="Lysoe E."/>
            <person name="Nellist C.F."/>
            <person name="Harrison R.J."/>
            <person name="Brurberg M.B."/>
        </authorList>
    </citation>
    <scope>NUCLEOTIDE SEQUENCE [LARGE SCALE GENOMIC DNA]</scope>
    <source>
        <strain evidence="2 3">10300</strain>
    </source>
</reference>
<keyword evidence="3" id="KW-1185">Reference proteome</keyword>
<accession>A0A329S5K0</accession>
<dbReference type="AlphaFoldDB" id="A0A329S5K0"/>
<sequence length="317" mass="34614">MYNIVVTSNSNKQLKLRRRSYATLAAKVDGLPKLKEAMETTTTATSTLQFVKFAIQEPTNDALTGYEQAFLIDLIRVLRGLNGLGQQQQHFVKVYDFASCVCGDVTQKSTSNLLARWETLKRASNRGASMKIKLKVPTDMQVTMREHSTEETLGSEAIETCGNRGAHGLNAAILLNQSGGGAITVQGPTTNLTLSSITAVGPHALSTSDALLAQSPGNMILIHPSTSSSQQHGNPDPFNQSSTNTQSAPGNQSSQLFQRDSGSQRISSPRIPTFITPEHIDRLCKLEGELPNRSGKWIRIYIENIRTSIQILTHRSH</sequence>
<gene>
    <name evidence="2" type="ORF">PC110_g11635</name>
</gene>
<feature type="compositionally biased region" description="Polar residues" evidence="1">
    <location>
        <begin position="224"/>
        <end position="267"/>
    </location>
</feature>
<name>A0A329S5K0_9STRA</name>
<evidence type="ECO:0000313" key="2">
    <source>
        <dbReference type="EMBL" id="RAW32025.1"/>
    </source>
</evidence>